<name>A0AA87U837_RHIRH</name>
<dbReference type="PROSITE" id="PS50949">
    <property type="entry name" value="HTH_GNTR"/>
    <property type="match status" value="1"/>
</dbReference>
<dbReference type="SUPFAM" id="SSF48008">
    <property type="entry name" value="GntR ligand-binding domain-like"/>
    <property type="match status" value="1"/>
</dbReference>
<dbReference type="SUPFAM" id="SSF46785">
    <property type="entry name" value="Winged helix' DNA-binding domain"/>
    <property type="match status" value="2"/>
</dbReference>
<dbReference type="RefSeq" id="WP_042476917.1">
    <property type="nucleotide sequence ID" value="NZ_BAYX01000024.1"/>
</dbReference>
<dbReference type="Gene3D" id="1.10.10.10">
    <property type="entry name" value="Winged helix-like DNA-binding domain superfamily/Winged helix DNA-binding domain"/>
    <property type="match status" value="2"/>
</dbReference>
<dbReference type="PANTHER" id="PTHR43537">
    <property type="entry name" value="TRANSCRIPTIONAL REGULATOR, GNTR FAMILY"/>
    <property type="match status" value="1"/>
</dbReference>
<dbReference type="InterPro" id="IPR036390">
    <property type="entry name" value="WH_DNA-bd_sf"/>
</dbReference>
<dbReference type="Pfam" id="PF07729">
    <property type="entry name" value="FCD"/>
    <property type="match status" value="1"/>
</dbReference>
<dbReference type="PRINTS" id="PR00035">
    <property type="entry name" value="HTHGNTR"/>
</dbReference>
<evidence type="ECO:0000256" key="1">
    <source>
        <dbReference type="ARBA" id="ARBA00023015"/>
    </source>
</evidence>
<evidence type="ECO:0000259" key="4">
    <source>
        <dbReference type="PROSITE" id="PS50949"/>
    </source>
</evidence>
<feature type="domain" description="HTH gntR-type" evidence="4">
    <location>
        <begin position="82"/>
        <end position="149"/>
    </location>
</feature>
<dbReference type="SMART" id="SM00895">
    <property type="entry name" value="FCD"/>
    <property type="match status" value="1"/>
</dbReference>
<dbReference type="InterPro" id="IPR011711">
    <property type="entry name" value="GntR_C"/>
</dbReference>
<accession>A0AA87U837</accession>
<keyword evidence="2" id="KW-0238">DNA-binding</keyword>
<evidence type="ECO:0000313" key="6">
    <source>
        <dbReference type="Proteomes" id="UP000026941"/>
    </source>
</evidence>
<keyword evidence="1" id="KW-0805">Transcription regulation</keyword>
<dbReference type="AlphaFoldDB" id="A0AA87U837"/>
<dbReference type="Pfam" id="PF00392">
    <property type="entry name" value="GntR"/>
    <property type="match status" value="2"/>
</dbReference>
<dbReference type="Proteomes" id="UP000026941">
    <property type="component" value="Unassembled WGS sequence"/>
</dbReference>
<dbReference type="GO" id="GO:0003677">
    <property type="term" value="F:DNA binding"/>
    <property type="evidence" value="ECO:0007669"/>
    <property type="project" value="UniProtKB-KW"/>
</dbReference>
<organism evidence="5 6">
    <name type="scientific">Rhizobium rhizogenes NBRC 13257</name>
    <dbReference type="NCBI Taxonomy" id="1220581"/>
    <lineage>
        <taxon>Bacteria</taxon>
        <taxon>Pseudomonadati</taxon>
        <taxon>Pseudomonadota</taxon>
        <taxon>Alphaproteobacteria</taxon>
        <taxon>Hyphomicrobiales</taxon>
        <taxon>Rhizobiaceae</taxon>
        <taxon>Rhizobium/Agrobacterium group</taxon>
        <taxon>Rhizobium</taxon>
    </lineage>
</organism>
<dbReference type="EMBL" id="BAYX01000024">
    <property type="protein sequence ID" value="GAJ96670.1"/>
    <property type="molecule type" value="Genomic_DNA"/>
</dbReference>
<dbReference type="SMART" id="SM00345">
    <property type="entry name" value="HTH_GNTR"/>
    <property type="match status" value="2"/>
</dbReference>
<dbReference type="GO" id="GO:0003700">
    <property type="term" value="F:DNA-binding transcription factor activity"/>
    <property type="evidence" value="ECO:0007669"/>
    <property type="project" value="InterPro"/>
</dbReference>
<evidence type="ECO:0000256" key="3">
    <source>
        <dbReference type="ARBA" id="ARBA00023163"/>
    </source>
</evidence>
<proteinExistence type="predicted"/>
<keyword evidence="3" id="KW-0804">Transcription</keyword>
<gene>
    <name evidence="5" type="ORF">RRH01S_24_00630</name>
</gene>
<comment type="caution">
    <text evidence="5">The sequence shown here is derived from an EMBL/GenBank/DDBJ whole genome shotgun (WGS) entry which is preliminary data.</text>
</comment>
<dbReference type="InterPro" id="IPR008920">
    <property type="entry name" value="TF_FadR/GntR_C"/>
</dbReference>
<evidence type="ECO:0000313" key="5">
    <source>
        <dbReference type="EMBL" id="GAJ96670.1"/>
    </source>
</evidence>
<evidence type="ECO:0000256" key="2">
    <source>
        <dbReference type="ARBA" id="ARBA00023125"/>
    </source>
</evidence>
<dbReference type="PANTHER" id="PTHR43537:SF51">
    <property type="entry name" value="HTH-TYPE TRANSCRIPTIONAL REGULATOR LGOR-RELATED"/>
    <property type="match status" value="1"/>
</dbReference>
<reference evidence="5 6" key="1">
    <citation type="submission" date="2014-05" db="EMBL/GenBank/DDBJ databases">
        <title>Whole genome shotgun sequence of Rhizobium rhizogenes NBRC 13257.</title>
        <authorList>
            <person name="Katano-Makiyama Y."/>
            <person name="Hosoyama A."/>
            <person name="Hashimoto M."/>
            <person name="Hosoyama Y."/>
            <person name="Noguchi M."/>
            <person name="Tsuchikane K."/>
            <person name="Kimura A."/>
            <person name="Ohji S."/>
            <person name="Ichikawa N."/>
            <person name="Yamazoe A."/>
            <person name="Fujita N."/>
        </authorList>
    </citation>
    <scope>NUCLEOTIDE SEQUENCE [LARGE SCALE GENOMIC DNA]</scope>
    <source>
        <strain evidence="5 6">NBRC 13257</strain>
    </source>
</reference>
<dbReference type="InterPro" id="IPR036388">
    <property type="entry name" value="WH-like_DNA-bd_sf"/>
</dbReference>
<sequence length="302" mass="34710">MKGNAVYKGAYNRCLSYLGDVEVDQKLPSNSELASKLAVSRTTVRSVLSSLTDAGILRLDDAIHSLQRRPEPGDYFPETQTMSAAAAVERRFMEWILQGDFRAGQLLNSAELARQFGTSTTTIREYLTHFQHFGLIERRPNSAWVFLGVTPNFAAEIYEVREMFELRSARHLLNLPDSDPCWRELQAIEAEHLELLADIDRRYREFPALDERLHRCVHDASKNRYIIEFYNVVSAFFHYTYQWNIDDEKQRNIRALMQHLDYIAALRSRDPAAVEANLLAHLGSARATLLRSIQMGPFKVQS</sequence>
<dbReference type="InterPro" id="IPR000524">
    <property type="entry name" value="Tscrpt_reg_HTH_GntR"/>
</dbReference>
<protein>
    <submittedName>
        <fullName evidence="5">GntR family transcriptional regulator</fullName>
    </submittedName>
</protein>
<dbReference type="Gene3D" id="1.20.120.530">
    <property type="entry name" value="GntR ligand-binding domain-like"/>
    <property type="match status" value="1"/>
</dbReference>